<dbReference type="Gene3D" id="3.20.20.10">
    <property type="entry name" value="Alanine racemase"/>
    <property type="match status" value="1"/>
</dbReference>
<gene>
    <name evidence="1" type="ORF">FOY51_10120</name>
</gene>
<dbReference type="SUPFAM" id="SSF51419">
    <property type="entry name" value="PLP-binding barrel"/>
    <property type="match status" value="1"/>
</dbReference>
<evidence type="ECO:0000313" key="1">
    <source>
        <dbReference type="EMBL" id="KAA0022863.1"/>
    </source>
</evidence>
<accession>A0A5A7SE22</accession>
<reference evidence="1 2" key="1">
    <citation type="submission" date="2019-07" db="EMBL/GenBank/DDBJ databases">
        <title>Rhodococcus cavernicolus sp. nov., isolated from a cave.</title>
        <authorList>
            <person name="Lee S.D."/>
        </authorList>
    </citation>
    <scope>NUCLEOTIDE SEQUENCE [LARGE SCALE GENOMIC DNA]</scope>
    <source>
        <strain evidence="1 2">C1-24</strain>
    </source>
</reference>
<evidence type="ECO:0000313" key="2">
    <source>
        <dbReference type="Proteomes" id="UP000322244"/>
    </source>
</evidence>
<proteinExistence type="predicted"/>
<name>A0A5A7SE22_9NOCA</name>
<dbReference type="EMBL" id="VLNY01000004">
    <property type="protein sequence ID" value="KAA0022863.1"/>
    <property type="molecule type" value="Genomic_DNA"/>
</dbReference>
<dbReference type="InterPro" id="IPR009006">
    <property type="entry name" value="Ala_racemase/Decarboxylase_C"/>
</dbReference>
<organism evidence="1 2">
    <name type="scientific">Antrihabitans cavernicola</name>
    <dbReference type="NCBI Taxonomy" id="2495913"/>
    <lineage>
        <taxon>Bacteria</taxon>
        <taxon>Bacillati</taxon>
        <taxon>Actinomycetota</taxon>
        <taxon>Actinomycetes</taxon>
        <taxon>Mycobacteriales</taxon>
        <taxon>Nocardiaceae</taxon>
        <taxon>Antrihabitans</taxon>
    </lineage>
</organism>
<dbReference type="OrthoDB" id="4439908at2"/>
<dbReference type="RefSeq" id="WP_149430122.1">
    <property type="nucleotide sequence ID" value="NZ_VLNY01000004.1"/>
</dbReference>
<dbReference type="GO" id="GO:0003824">
    <property type="term" value="F:catalytic activity"/>
    <property type="evidence" value="ECO:0007669"/>
    <property type="project" value="InterPro"/>
</dbReference>
<sequence length="356" mass="37685">MTLLDILPSLRSVVTPRLDPAVWPADTHYDDRGRVTVGTSALEDVADRNGTPTVALCDVELQRRVDALRSLFPFARVNVPDAVLGVGDNSSWVVGQRLSVMVESADALATALTASVAARRITLHDTAAHVAEAADRFGADVHIGRVVLDSTDDLQPLLRASGRPVDVMLDVRTGEDADAVIAAVVASDHLRLTGVHWCPSARFDNDYGAAIGSMIATMAQIRYDHGVIATELGLGCADANLAAEIDDALDDACGRQRFPRPNISVDPGESLLAGSGIALFRIDFVEPITDGHTFVWVDGSPSDALTDHAVLVNRHPCGPQATATILARSGREIAGDVRLPLDVHAGEVLAIPLARA</sequence>
<dbReference type="InterPro" id="IPR029066">
    <property type="entry name" value="PLP-binding_barrel"/>
</dbReference>
<protein>
    <submittedName>
        <fullName evidence="1">Diaminopimelate decarboxylase</fullName>
    </submittedName>
</protein>
<keyword evidence="2" id="KW-1185">Reference proteome</keyword>
<comment type="caution">
    <text evidence="1">The sequence shown here is derived from an EMBL/GenBank/DDBJ whole genome shotgun (WGS) entry which is preliminary data.</text>
</comment>
<dbReference type="Gene3D" id="2.40.37.10">
    <property type="entry name" value="Lyase, Ornithine Decarboxylase, Chain A, domain 1"/>
    <property type="match status" value="1"/>
</dbReference>
<dbReference type="Proteomes" id="UP000322244">
    <property type="component" value="Unassembled WGS sequence"/>
</dbReference>
<dbReference type="AlphaFoldDB" id="A0A5A7SE22"/>